<feature type="region of interest" description="Disordered" evidence="1">
    <location>
        <begin position="1"/>
        <end position="93"/>
    </location>
</feature>
<feature type="region of interest" description="Disordered" evidence="1">
    <location>
        <begin position="116"/>
        <end position="145"/>
    </location>
</feature>
<feature type="transmembrane region" description="Helical" evidence="2">
    <location>
        <begin position="192"/>
        <end position="211"/>
    </location>
</feature>
<keyword evidence="5" id="KW-1185">Reference proteome</keyword>
<dbReference type="AlphaFoldDB" id="A0A2K2DN38"/>
<feature type="region of interest" description="Disordered" evidence="1">
    <location>
        <begin position="212"/>
        <end position="249"/>
    </location>
</feature>
<evidence type="ECO:0000256" key="1">
    <source>
        <dbReference type="SAM" id="MobiDB-lite"/>
    </source>
</evidence>
<keyword evidence="2" id="KW-0812">Transmembrane</keyword>
<gene>
    <name evidence="3" type="ORF">BRADI_1g36782v3</name>
</gene>
<reference evidence="3" key="2">
    <citation type="submission" date="2017-06" db="EMBL/GenBank/DDBJ databases">
        <title>WGS assembly of Brachypodium distachyon.</title>
        <authorList>
            <consortium name="The International Brachypodium Initiative"/>
            <person name="Lucas S."/>
            <person name="Harmon-Smith M."/>
            <person name="Lail K."/>
            <person name="Tice H."/>
            <person name="Grimwood J."/>
            <person name="Bruce D."/>
            <person name="Barry K."/>
            <person name="Shu S."/>
            <person name="Lindquist E."/>
            <person name="Wang M."/>
            <person name="Pitluck S."/>
            <person name="Vogel J.P."/>
            <person name="Garvin D.F."/>
            <person name="Mockler T.C."/>
            <person name="Schmutz J."/>
            <person name="Rokhsar D."/>
            <person name="Bevan M.W."/>
        </authorList>
    </citation>
    <scope>NUCLEOTIDE SEQUENCE</scope>
    <source>
        <strain evidence="3">Bd21</strain>
    </source>
</reference>
<feature type="non-terminal residue" evidence="3">
    <location>
        <position position="1"/>
    </location>
</feature>
<dbReference type="EnsemblPlants" id="PNT75693">
    <property type="protein sequence ID" value="PNT75693"/>
    <property type="gene ID" value="BRADI_1g36782v3"/>
</dbReference>
<sequence>QRTSTSPRRIRLPPHTAPPLRPPPWPRASISPRHICRPPLTTPPLCPSQPSTLCPLLSRGWPATDPPGASQRPRRSSEQRGDKGGRRGRRIDVQLVWTNQAGAPYPPIFLIRGGRRSHGAFSSPPPPAQLSSSRPPTPVKSSPPRGIKSCTKIIFRSIPAELWSLKSLISLDFYNSYICRDNTKRTQQLKSLVFLSDILLTALILLASPPVKSPPPHAPVSNPPPPLPAPVSSPPPRVKLHAYRNPQLT</sequence>
<name>A0A2K2DN38_BRADI</name>
<evidence type="ECO:0000313" key="3">
    <source>
        <dbReference type="EMBL" id="PNT75693.1"/>
    </source>
</evidence>
<dbReference type="Gramene" id="PNT75693">
    <property type="protein sequence ID" value="PNT75693"/>
    <property type="gene ID" value="BRADI_1g36782v3"/>
</dbReference>
<feature type="compositionally biased region" description="Pro residues" evidence="1">
    <location>
        <begin position="15"/>
        <end position="26"/>
    </location>
</feature>
<keyword evidence="2" id="KW-0472">Membrane</keyword>
<reference evidence="4" key="3">
    <citation type="submission" date="2018-08" db="UniProtKB">
        <authorList>
            <consortium name="EnsemblPlants"/>
        </authorList>
    </citation>
    <scope>IDENTIFICATION</scope>
    <source>
        <strain evidence="4">cv. Bd21</strain>
    </source>
</reference>
<evidence type="ECO:0000313" key="4">
    <source>
        <dbReference type="EnsemblPlants" id="PNT75693"/>
    </source>
</evidence>
<dbReference type="Proteomes" id="UP000008810">
    <property type="component" value="Chromosome 1"/>
</dbReference>
<feature type="compositionally biased region" description="Basic and acidic residues" evidence="1">
    <location>
        <begin position="75"/>
        <end position="85"/>
    </location>
</feature>
<organism evidence="3">
    <name type="scientific">Brachypodium distachyon</name>
    <name type="common">Purple false brome</name>
    <name type="synonym">Trachynia distachya</name>
    <dbReference type="NCBI Taxonomy" id="15368"/>
    <lineage>
        <taxon>Eukaryota</taxon>
        <taxon>Viridiplantae</taxon>
        <taxon>Streptophyta</taxon>
        <taxon>Embryophyta</taxon>
        <taxon>Tracheophyta</taxon>
        <taxon>Spermatophyta</taxon>
        <taxon>Magnoliopsida</taxon>
        <taxon>Liliopsida</taxon>
        <taxon>Poales</taxon>
        <taxon>Poaceae</taxon>
        <taxon>BOP clade</taxon>
        <taxon>Pooideae</taxon>
        <taxon>Stipodae</taxon>
        <taxon>Brachypodieae</taxon>
        <taxon>Brachypodium</taxon>
    </lineage>
</organism>
<proteinExistence type="predicted"/>
<accession>A0A2K2DN38</accession>
<dbReference type="EMBL" id="CM000880">
    <property type="protein sequence ID" value="PNT75693.1"/>
    <property type="molecule type" value="Genomic_DNA"/>
</dbReference>
<evidence type="ECO:0000313" key="5">
    <source>
        <dbReference type="Proteomes" id="UP000008810"/>
    </source>
</evidence>
<dbReference type="InParanoid" id="A0A2K2DN38"/>
<protein>
    <submittedName>
        <fullName evidence="3 4">Uncharacterized protein</fullName>
    </submittedName>
</protein>
<feature type="compositionally biased region" description="Low complexity" evidence="1">
    <location>
        <begin position="48"/>
        <end position="58"/>
    </location>
</feature>
<evidence type="ECO:0000256" key="2">
    <source>
        <dbReference type="SAM" id="Phobius"/>
    </source>
</evidence>
<reference evidence="3 4" key="1">
    <citation type="journal article" date="2010" name="Nature">
        <title>Genome sequencing and analysis of the model grass Brachypodium distachyon.</title>
        <authorList>
            <consortium name="International Brachypodium Initiative"/>
        </authorList>
    </citation>
    <scope>NUCLEOTIDE SEQUENCE [LARGE SCALE GENOMIC DNA]</scope>
    <source>
        <strain evidence="3 4">Bd21</strain>
    </source>
</reference>
<keyword evidence="2" id="KW-1133">Transmembrane helix</keyword>
<feature type="compositionally biased region" description="Pro residues" evidence="1">
    <location>
        <begin position="212"/>
        <end position="237"/>
    </location>
</feature>